<gene>
    <name evidence="12" type="ORF">LYPA_23C021122</name>
</gene>
<evidence type="ECO:0000256" key="9">
    <source>
        <dbReference type="ARBA" id="ARBA00093471"/>
    </source>
</evidence>
<keyword evidence="3" id="KW-0479">Metal-binding</keyword>
<evidence type="ECO:0000256" key="8">
    <source>
        <dbReference type="ARBA" id="ARBA00077082"/>
    </source>
</evidence>
<comment type="function">
    <text evidence="6">Involved in the maturation of mitochondrial 4Fe-4S proteins functioning late in the iron-sulfur cluster assembly pathway. May be involved in the binding of an intermediate of Fe/S cluster assembly.</text>
</comment>
<sequence>MEKAIGMTRGVEFVEEDGGRPWVIANGRGAEGGHSLGKGQVPRLQRHLGRVLVSAPPGQRGKLRPAGEARVWREAVQVEVVRFGVRLSRCRSPGAHLLQAHPPPLRSRLLAASRGPQARREASSSSSEAGEGQIHLTDSCVQRLLEITEGSEFLRLEVEGGGCSGFQYKFSLDTVINPDDRVFEQGGARVVVDSDSLAFVKGAQVDFSQELIRSSFQVLNNPQAQQGCSCGSSFSVKL</sequence>
<dbReference type="Proteomes" id="UP000386466">
    <property type="component" value="Unassembled WGS sequence"/>
</dbReference>
<dbReference type="FunFam" id="2.60.300.12:FF:000006">
    <property type="entry name" value="Iron-sulfur cluster assembly 2 mitochondrial"/>
    <property type="match status" value="1"/>
</dbReference>
<organism evidence="12 13">
    <name type="scientific">Lynx pardinus</name>
    <name type="common">Iberian lynx</name>
    <name type="synonym">Felis pardina</name>
    <dbReference type="NCBI Taxonomy" id="191816"/>
    <lineage>
        <taxon>Eukaryota</taxon>
        <taxon>Metazoa</taxon>
        <taxon>Chordata</taxon>
        <taxon>Craniata</taxon>
        <taxon>Vertebrata</taxon>
        <taxon>Euteleostomi</taxon>
        <taxon>Mammalia</taxon>
        <taxon>Eutheria</taxon>
        <taxon>Laurasiatheria</taxon>
        <taxon>Carnivora</taxon>
        <taxon>Feliformia</taxon>
        <taxon>Felidae</taxon>
        <taxon>Felinae</taxon>
        <taxon>Lynx</taxon>
    </lineage>
</organism>
<evidence type="ECO:0000256" key="7">
    <source>
        <dbReference type="ARBA" id="ARBA00073313"/>
    </source>
</evidence>
<evidence type="ECO:0000256" key="6">
    <source>
        <dbReference type="ARBA" id="ARBA00057540"/>
    </source>
</evidence>
<accession>A0A485MKU5</accession>
<dbReference type="InterPro" id="IPR000361">
    <property type="entry name" value="ATAP_core_dom"/>
</dbReference>
<dbReference type="InterPro" id="IPR017870">
    <property type="entry name" value="FeS_cluster_insertion_CS"/>
</dbReference>
<dbReference type="EMBL" id="CAAGRJ010003341">
    <property type="protein sequence ID" value="VFV21039.1"/>
    <property type="molecule type" value="Genomic_DNA"/>
</dbReference>
<evidence type="ECO:0000313" key="12">
    <source>
        <dbReference type="EMBL" id="VFV21039.1"/>
    </source>
</evidence>
<evidence type="ECO:0000256" key="10">
    <source>
        <dbReference type="SAM" id="MobiDB-lite"/>
    </source>
</evidence>
<feature type="domain" description="Core" evidence="11">
    <location>
        <begin position="133"/>
        <end position="231"/>
    </location>
</feature>
<reference evidence="12 13" key="1">
    <citation type="submission" date="2019-01" db="EMBL/GenBank/DDBJ databases">
        <authorList>
            <person name="Alioto T."/>
            <person name="Alioto T."/>
        </authorList>
    </citation>
    <scope>NUCLEOTIDE SEQUENCE [LARGE SCALE GENOMIC DNA]</scope>
</reference>
<evidence type="ECO:0000256" key="5">
    <source>
        <dbReference type="ARBA" id="ARBA00023128"/>
    </source>
</evidence>
<comment type="subcellular location">
    <subcellularLocation>
        <location evidence="1">Mitochondrion</location>
    </subcellularLocation>
</comment>
<evidence type="ECO:0000256" key="3">
    <source>
        <dbReference type="ARBA" id="ARBA00022723"/>
    </source>
</evidence>
<dbReference type="GO" id="GO:0051539">
    <property type="term" value="F:4 iron, 4 sulfur cluster binding"/>
    <property type="evidence" value="ECO:0007669"/>
    <property type="project" value="TreeGrafter"/>
</dbReference>
<evidence type="ECO:0000256" key="4">
    <source>
        <dbReference type="ARBA" id="ARBA00023004"/>
    </source>
</evidence>
<comment type="subunit">
    <text evidence="9">Heterotetramer; forms a dimer of dimers with IBA57. Interacts with [2Fe-2S]-ISCA2 forming the heterodimer [2Fe- 2S]-ISCA2-IBA57 complex; [2Fe-2S] cluster binding is absolutely required to promote the complex formation.</text>
</comment>
<dbReference type="Pfam" id="PF01521">
    <property type="entry name" value="Fe-S_biosyn"/>
    <property type="match status" value="1"/>
</dbReference>
<dbReference type="AlphaFoldDB" id="A0A485MKU5"/>
<dbReference type="PROSITE" id="PS01152">
    <property type="entry name" value="HESB"/>
    <property type="match status" value="1"/>
</dbReference>
<keyword evidence="13" id="KW-1185">Reference proteome</keyword>
<dbReference type="GO" id="GO:0016226">
    <property type="term" value="P:iron-sulfur cluster assembly"/>
    <property type="evidence" value="ECO:0007669"/>
    <property type="project" value="InterPro"/>
</dbReference>
<name>A0A485MKU5_LYNPA</name>
<proteinExistence type="inferred from homology"/>
<protein>
    <recommendedName>
        <fullName evidence="7">Iron-sulfur cluster assembly 2 homolog, mitochondrial</fullName>
    </recommendedName>
    <alternativeName>
        <fullName evidence="8">HESB-like domain-containing protein 1</fullName>
    </alternativeName>
</protein>
<evidence type="ECO:0000256" key="2">
    <source>
        <dbReference type="ARBA" id="ARBA00006718"/>
    </source>
</evidence>
<dbReference type="PANTHER" id="PTHR43011">
    <property type="entry name" value="IRON-SULFUR CLUSTER ASSEMBLY 2 HOMOLOG, MITOCHONDRIAL"/>
    <property type="match status" value="1"/>
</dbReference>
<dbReference type="PANTHER" id="PTHR43011:SF1">
    <property type="entry name" value="IRON-SULFUR CLUSTER ASSEMBLY 2 HOMOLOG, MITOCHONDRIAL"/>
    <property type="match status" value="1"/>
</dbReference>
<dbReference type="InterPro" id="IPR035903">
    <property type="entry name" value="HesB-like_dom_sf"/>
</dbReference>
<dbReference type="InterPro" id="IPR016092">
    <property type="entry name" value="ATAP"/>
</dbReference>
<comment type="similarity">
    <text evidence="2">Belongs to the HesB/IscA family.</text>
</comment>
<dbReference type="GO" id="GO:0120510">
    <property type="term" value="C:mitochondrial [4Fe-4S] assembly complex"/>
    <property type="evidence" value="ECO:0007669"/>
    <property type="project" value="UniProtKB-ARBA"/>
</dbReference>
<dbReference type="NCBIfam" id="TIGR00049">
    <property type="entry name" value="iron-sulfur cluster assembly accessory protein"/>
    <property type="match status" value="1"/>
</dbReference>
<evidence type="ECO:0000313" key="13">
    <source>
        <dbReference type="Proteomes" id="UP000386466"/>
    </source>
</evidence>
<dbReference type="Gene3D" id="2.60.300.12">
    <property type="entry name" value="HesB-like domain"/>
    <property type="match status" value="1"/>
</dbReference>
<dbReference type="SUPFAM" id="SSF89360">
    <property type="entry name" value="HesB-like domain"/>
    <property type="match status" value="1"/>
</dbReference>
<feature type="region of interest" description="Disordered" evidence="10">
    <location>
        <begin position="112"/>
        <end position="134"/>
    </location>
</feature>
<dbReference type="GO" id="GO:0051537">
    <property type="term" value="F:2 iron, 2 sulfur cluster binding"/>
    <property type="evidence" value="ECO:0007669"/>
    <property type="project" value="TreeGrafter"/>
</dbReference>
<feature type="compositionally biased region" description="Low complexity" evidence="10">
    <location>
        <begin position="123"/>
        <end position="132"/>
    </location>
</feature>
<dbReference type="GO" id="GO:0005506">
    <property type="term" value="F:iron ion binding"/>
    <property type="evidence" value="ECO:0007669"/>
    <property type="project" value="TreeGrafter"/>
</dbReference>
<evidence type="ECO:0000256" key="1">
    <source>
        <dbReference type="ARBA" id="ARBA00004173"/>
    </source>
</evidence>
<evidence type="ECO:0000259" key="11">
    <source>
        <dbReference type="Pfam" id="PF01521"/>
    </source>
</evidence>
<keyword evidence="5" id="KW-0496">Mitochondrion</keyword>
<keyword evidence="4" id="KW-0408">Iron</keyword>